<evidence type="ECO:0000313" key="1">
    <source>
        <dbReference type="EMBL" id="PVD39548.1"/>
    </source>
</evidence>
<organism evidence="1 2">
    <name type="scientific">Pomacea canaliculata</name>
    <name type="common">Golden apple snail</name>
    <dbReference type="NCBI Taxonomy" id="400727"/>
    <lineage>
        <taxon>Eukaryota</taxon>
        <taxon>Metazoa</taxon>
        <taxon>Spiralia</taxon>
        <taxon>Lophotrochozoa</taxon>
        <taxon>Mollusca</taxon>
        <taxon>Gastropoda</taxon>
        <taxon>Caenogastropoda</taxon>
        <taxon>Architaenioglossa</taxon>
        <taxon>Ampullarioidea</taxon>
        <taxon>Ampullariidae</taxon>
        <taxon>Pomacea</taxon>
    </lineage>
</organism>
<dbReference type="AlphaFoldDB" id="A0A2T7Q1J5"/>
<accession>A0A2T7Q1J5</accession>
<reference evidence="1 2" key="1">
    <citation type="submission" date="2018-04" db="EMBL/GenBank/DDBJ databases">
        <title>The genome of golden apple snail Pomacea canaliculata provides insight into stress tolerance and invasive adaptation.</title>
        <authorList>
            <person name="Liu C."/>
            <person name="Liu B."/>
            <person name="Ren Y."/>
            <person name="Zhang Y."/>
            <person name="Wang H."/>
            <person name="Li S."/>
            <person name="Jiang F."/>
            <person name="Yin L."/>
            <person name="Zhang G."/>
            <person name="Qian W."/>
            <person name="Fan W."/>
        </authorList>
    </citation>
    <scope>NUCLEOTIDE SEQUENCE [LARGE SCALE GENOMIC DNA]</scope>
    <source>
        <strain evidence="1">SZHN2017</strain>
        <tissue evidence="1">Muscle</tissue>
    </source>
</reference>
<name>A0A2T7Q1J5_POMCA</name>
<evidence type="ECO:0000313" key="2">
    <source>
        <dbReference type="Proteomes" id="UP000245119"/>
    </source>
</evidence>
<comment type="caution">
    <text evidence="1">The sequence shown here is derived from an EMBL/GenBank/DDBJ whole genome shotgun (WGS) entry which is preliminary data.</text>
</comment>
<keyword evidence="2" id="KW-1185">Reference proteome</keyword>
<dbReference type="Proteomes" id="UP000245119">
    <property type="component" value="Linkage Group LG1"/>
</dbReference>
<dbReference type="EMBL" id="PZQS01000001">
    <property type="protein sequence ID" value="PVD39548.1"/>
    <property type="molecule type" value="Genomic_DNA"/>
</dbReference>
<protein>
    <submittedName>
        <fullName evidence="1">Uncharacterized protein</fullName>
    </submittedName>
</protein>
<proteinExistence type="predicted"/>
<gene>
    <name evidence="1" type="ORF">C0Q70_02183</name>
</gene>
<sequence length="191" mass="21145">MLTPRPLVPQCPCFRQTCSQAALLSIKRLAWWLPLPPPPPRVVCRSLYTSVQHGSDCLYMGSSRHRDLRNWSLALAPHGVRGQQEKASAREATESDEDIFPLVLLWPPRAVPQSAARRHQANLASPPAVRSTRACVRGRAGRVDARVAICQPTVTDGLRCTHRLSLLPSYSFTTSFLRVLPLDGCRVFNGG</sequence>